<keyword evidence="6" id="KW-0406">Ion transport</keyword>
<evidence type="ECO:0000256" key="1">
    <source>
        <dbReference type="ARBA" id="ARBA00004141"/>
    </source>
</evidence>
<keyword evidence="3" id="KW-0813">Transport</keyword>
<evidence type="ECO:0000256" key="3">
    <source>
        <dbReference type="ARBA" id="ARBA00022448"/>
    </source>
</evidence>
<feature type="transmembrane region" description="Helical" evidence="9">
    <location>
        <begin position="61"/>
        <end position="81"/>
    </location>
</feature>
<accession>A0A2I0JVF0</accession>
<proteinExistence type="inferred from homology"/>
<dbReference type="AlphaFoldDB" id="A0A2I0JVF0"/>
<dbReference type="GO" id="GO:0006820">
    <property type="term" value="P:monoatomic anion transport"/>
    <property type="evidence" value="ECO:0007669"/>
    <property type="project" value="TreeGrafter"/>
</dbReference>
<evidence type="ECO:0000259" key="10">
    <source>
        <dbReference type="Pfam" id="PF00924"/>
    </source>
</evidence>
<protein>
    <recommendedName>
        <fullName evidence="10">Mechanosensitive ion channel MscS domain-containing protein</fullName>
    </recommendedName>
</protein>
<dbReference type="InterPro" id="IPR023408">
    <property type="entry name" value="MscS_beta-dom_sf"/>
</dbReference>
<evidence type="ECO:0000256" key="4">
    <source>
        <dbReference type="ARBA" id="ARBA00022692"/>
    </source>
</evidence>
<dbReference type="GO" id="GO:0050982">
    <property type="term" value="P:detection of mechanical stimulus"/>
    <property type="evidence" value="ECO:0007669"/>
    <property type="project" value="UniProtKB-ARBA"/>
</dbReference>
<dbReference type="InterPro" id="IPR016688">
    <property type="entry name" value="MscS-like_plants/fungi"/>
</dbReference>
<gene>
    <name evidence="11" type="ORF">CRG98_019781</name>
</gene>
<dbReference type="EMBL" id="PGOL01001230">
    <property type="protein sequence ID" value="PKI59833.1"/>
    <property type="molecule type" value="Genomic_DNA"/>
</dbReference>
<comment type="subcellular location">
    <subcellularLocation>
        <location evidence="1">Membrane</location>
        <topology evidence="1">Multi-pass membrane protein</topology>
    </subcellularLocation>
</comment>
<dbReference type="Pfam" id="PF00924">
    <property type="entry name" value="MS_channel_2nd"/>
    <property type="match status" value="1"/>
</dbReference>
<evidence type="ECO:0000256" key="2">
    <source>
        <dbReference type="ARBA" id="ARBA00008017"/>
    </source>
</evidence>
<reference evidence="11 12" key="1">
    <citation type="submission" date="2017-11" db="EMBL/GenBank/DDBJ databases">
        <title>De-novo sequencing of pomegranate (Punica granatum L.) genome.</title>
        <authorList>
            <person name="Akparov Z."/>
            <person name="Amiraslanov A."/>
            <person name="Hajiyeva S."/>
            <person name="Abbasov M."/>
            <person name="Kaur K."/>
            <person name="Hamwieh A."/>
            <person name="Solovyev V."/>
            <person name="Salamov A."/>
            <person name="Braich B."/>
            <person name="Kosarev P."/>
            <person name="Mahmoud A."/>
            <person name="Hajiyev E."/>
            <person name="Babayeva S."/>
            <person name="Izzatullayeva V."/>
            <person name="Mammadov A."/>
            <person name="Mammadov A."/>
            <person name="Sharifova S."/>
            <person name="Ojaghi J."/>
            <person name="Eynullazada K."/>
            <person name="Bayramov B."/>
            <person name="Abdulazimova A."/>
            <person name="Shahmuradov I."/>
        </authorList>
    </citation>
    <scope>NUCLEOTIDE SEQUENCE [LARGE SCALE GENOMIC DNA]</scope>
    <source>
        <strain evidence="12">cv. AG2017</strain>
        <tissue evidence="11">Leaf</tissue>
    </source>
</reference>
<keyword evidence="4 9" id="KW-0812">Transmembrane</keyword>
<dbReference type="InterPro" id="IPR010920">
    <property type="entry name" value="LSM_dom_sf"/>
</dbReference>
<dbReference type="PANTHER" id="PTHR31618">
    <property type="entry name" value="MECHANOSENSITIVE ION CHANNEL PROTEIN 5"/>
    <property type="match status" value="1"/>
</dbReference>
<evidence type="ECO:0000256" key="6">
    <source>
        <dbReference type="ARBA" id="ARBA00023065"/>
    </source>
</evidence>
<dbReference type="InterPro" id="IPR006685">
    <property type="entry name" value="MscS_channel_2nd"/>
</dbReference>
<keyword evidence="5 9" id="KW-1133">Transmembrane helix</keyword>
<feature type="transmembrane region" description="Helical" evidence="9">
    <location>
        <begin position="93"/>
        <end position="116"/>
    </location>
</feature>
<feature type="domain" description="Mechanosensitive ion channel MscS" evidence="10">
    <location>
        <begin position="107"/>
        <end position="169"/>
    </location>
</feature>
<evidence type="ECO:0000256" key="9">
    <source>
        <dbReference type="SAM" id="Phobius"/>
    </source>
</evidence>
<evidence type="ECO:0000256" key="8">
    <source>
        <dbReference type="ARBA" id="ARBA00023303"/>
    </source>
</evidence>
<comment type="similarity">
    <text evidence="2">Belongs to the MscS (TC 1.A.23) family.</text>
</comment>
<keyword evidence="7 9" id="KW-0472">Membrane</keyword>
<dbReference type="PANTHER" id="PTHR31618:SF1">
    <property type="entry name" value="EF-HAND DOMAIN-CONTAINING PROTEIN"/>
    <property type="match status" value="1"/>
</dbReference>
<sequence length="200" mass="22800">MRFMTEDEALRTMYLCEGAAETKRISKRCLKNWLVGAFRDRKALALTLNDTKTAVDKLHRVANVIAGIIILVIWLLILGIATSKSLVYLTSELLLVAFIFGNTCKTIFESIIFLFVMHPFDVGDRCEVDGVQMIVEEMDIMTTIFLRYDNQKIMYPNSVLSQKAIGNYYRSPDMGDAVEFYVHLSTPAEKIALMKQKIIK</sequence>
<organism evidence="11 12">
    <name type="scientific">Punica granatum</name>
    <name type="common">Pomegranate</name>
    <dbReference type="NCBI Taxonomy" id="22663"/>
    <lineage>
        <taxon>Eukaryota</taxon>
        <taxon>Viridiplantae</taxon>
        <taxon>Streptophyta</taxon>
        <taxon>Embryophyta</taxon>
        <taxon>Tracheophyta</taxon>
        <taxon>Spermatophyta</taxon>
        <taxon>Magnoliopsida</taxon>
        <taxon>eudicotyledons</taxon>
        <taxon>Gunneridae</taxon>
        <taxon>Pentapetalae</taxon>
        <taxon>rosids</taxon>
        <taxon>malvids</taxon>
        <taxon>Myrtales</taxon>
        <taxon>Lythraceae</taxon>
        <taxon>Punica</taxon>
    </lineage>
</organism>
<name>A0A2I0JVF0_PUNGR</name>
<comment type="caution">
    <text evidence="11">The sequence shown here is derived from an EMBL/GenBank/DDBJ whole genome shotgun (WGS) entry which is preliminary data.</text>
</comment>
<dbReference type="Gene3D" id="2.30.30.60">
    <property type="match status" value="1"/>
</dbReference>
<evidence type="ECO:0000256" key="7">
    <source>
        <dbReference type="ARBA" id="ARBA00023136"/>
    </source>
</evidence>
<dbReference type="Proteomes" id="UP000233551">
    <property type="component" value="Unassembled WGS sequence"/>
</dbReference>
<dbReference type="SUPFAM" id="SSF50182">
    <property type="entry name" value="Sm-like ribonucleoproteins"/>
    <property type="match status" value="1"/>
</dbReference>
<dbReference type="GO" id="GO:0008381">
    <property type="term" value="F:mechanosensitive monoatomic ion channel activity"/>
    <property type="evidence" value="ECO:0007669"/>
    <property type="project" value="TreeGrafter"/>
</dbReference>
<evidence type="ECO:0000313" key="12">
    <source>
        <dbReference type="Proteomes" id="UP000233551"/>
    </source>
</evidence>
<dbReference type="FunFam" id="2.30.30.60:FF:000003">
    <property type="entry name" value="Predicted mechanosensitive ion channel"/>
    <property type="match status" value="1"/>
</dbReference>
<evidence type="ECO:0000256" key="5">
    <source>
        <dbReference type="ARBA" id="ARBA00022989"/>
    </source>
</evidence>
<keyword evidence="8" id="KW-0407">Ion channel</keyword>
<dbReference type="GO" id="GO:0005886">
    <property type="term" value="C:plasma membrane"/>
    <property type="evidence" value="ECO:0007669"/>
    <property type="project" value="UniProtKB-ARBA"/>
</dbReference>
<evidence type="ECO:0000313" key="11">
    <source>
        <dbReference type="EMBL" id="PKI59833.1"/>
    </source>
</evidence>
<keyword evidence="12" id="KW-1185">Reference proteome</keyword>